<comment type="caution">
    <text evidence="8">The sequence shown here is derived from an EMBL/GenBank/DDBJ whole genome shotgun (WGS) entry which is preliminary data.</text>
</comment>
<organism evidence="8 9">
    <name type="scientific">Candidatus Azambacteria bacterium GW2011_GWA2_45_90</name>
    <dbReference type="NCBI Taxonomy" id="1618614"/>
    <lineage>
        <taxon>Bacteria</taxon>
        <taxon>Candidatus Azamiibacteriota</taxon>
    </lineage>
</organism>
<comment type="similarity">
    <text evidence="1 6 7">Belongs to the universal ribosomal protein uS17 family.</text>
</comment>
<keyword evidence="2 6" id="KW-0699">rRNA-binding</keyword>
<dbReference type="PANTHER" id="PTHR10744:SF1">
    <property type="entry name" value="SMALL RIBOSOMAL SUBUNIT PROTEIN US17M"/>
    <property type="match status" value="1"/>
</dbReference>
<keyword evidence="5 6" id="KW-0687">Ribonucleoprotein</keyword>
<name>A0A0G1NEH9_9BACT</name>
<dbReference type="PATRIC" id="fig|1618614.3.peg.288"/>
<reference evidence="8 9" key="1">
    <citation type="journal article" date="2015" name="Nature">
        <title>rRNA introns, odd ribosomes, and small enigmatic genomes across a large radiation of phyla.</title>
        <authorList>
            <person name="Brown C.T."/>
            <person name="Hug L.A."/>
            <person name="Thomas B.C."/>
            <person name="Sharon I."/>
            <person name="Castelle C.J."/>
            <person name="Singh A."/>
            <person name="Wilkins M.J."/>
            <person name="Williams K.H."/>
            <person name="Banfield J.F."/>
        </authorList>
    </citation>
    <scope>NUCLEOTIDE SEQUENCE [LARGE SCALE GENOMIC DNA]</scope>
</reference>
<dbReference type="SUPFAM" id="SSF50249">
    <property type="entry name" value="Nucleic acid-binding proteins"/>
    <property type="match status" value="1"/>
</dbReference>
<evidence type="ECO:0000256" key="2">
    <source>
        <dbReference type="ARBA" id="ARBA00022730"/>
    </source>
</evidence>
<dbReference type="GO" id="GO:0019843">
    <property type="term" value="F:rRNA binding"/>
    <property type="evidence" value="ECO:0007669"/>
    <property type="project" value="UniProtKB-UniRule"/>
</dbReference>
<dbReference type="InterPro" id="IPR000266">
    <property type="entry name" value="Ribosomal_uS17"/>
</dbReference>
<evidence type="ECO:0000256" key="7">
    <source>
        <dbReference type="RuleBase" id="RU003872"/>
    </source>
</evidence>
<keyword evidence="3 6" id="KW-0694">RNA-binding</keyword>
<dbReference type="GO" id="GO:0003735">
    <property type="term" value="F:structural constituent of ribosome"/>
    <property type="evidence" value="ECO:0007669"/>
    <property type="project" value="UniProtKB-UniRule"/>
</dbReference>
<gene>
    <name evidence="6" type="primary">rpsQ</name>
    <name evidence="8" type="ORF">UX27_C0020G0007</name>
</gene>
<dbReference type="PRINTS" id="PR00973">
    <property type="entry name" value="RIBOSOMALS17"/>
</dbReference>
<dbReference type="GO" id="GO:0006412">
    <property type="term" value="P:translation"/>
    <property type="evidence" value="ECO:0007669"/>
    <property type="project" value="UniProtKB-UniRule"/>
</dbReference>
<dbReference type="NCBIfam" id="TIGR03635">
    <property type="entry name" value="uS17_bact"/>
    <property type="match status" value="1"/>
</dbReference>
<dbReference type="HAMAP" id="MF_01345_B">
    <property type="entry name" value="Ribosomal_uS17_B"/>
    <property type="match status" value="1"/>
</dbReference>
<evidence type="ECO:0000256" key="1">
    <source>
        <dbReference type="ARBA" id="ARBA00010254"/>
    </source>
</evidence>
<comment type="function">
    <text evidence="6">One of the primary rRNA binding proteins, it binds specifically to the 5'-end of 16S ribosomal RNA.</text>
</comment>
<evidence type="ECO:0000256" key="6">
    <source>
        <dbReference type="HAMAP-Rule" id="MF_01345"/>
    </source>
</evidence>
<evidence type="ECO:0000313" key="8">
    <source>
        <dbReference type="EMBL" id="KKU18762.1"/>
    </source>
</evidence>
<dbReference type="InterPro" id="IPR019984">
    <property type="entry name" value="Ribosomal_uS17_bact/chlr"/>
</dbReference>
<evidence type="ECO:0000313" key="9">
    <source>
        <dbReference type="Proteomes" id="UP000034644"/>
    </source>
</evidence>
<dbReference type="GO" id="GO:0022627">
    <property type="term" value="C:cytosolic small ribosomal subunit"/>
    <property type="evidence" value="ECO:0007669"/>
    <property type="project" value="UniProtKB-UniRule"/>
</dbReference>
<protein>
    <recommendedName>
        <fullName evidence="6">Small ribosomal subunit protein uS17</fullName>
    </recommendedName>
</protein>
<evidence type="ECO:0000256" key="3">
    <source>
        <dbReference type="ARBA" id="ARBA00022884"/>
    </source>
</evidence>
<dbReference type="PROSITE" id="PS00056">
    <property type="entry name" value="RIBOSOMAL_S17"/>
    <property type="match status" value="1"/>
</dbReference>
<evidence type="ECO:0000256" key="5">
    <source>
        <dbReference type="ARBA" id="ARBA00023274"/>
    </source>
</evidence>
<dbReference type="CDD" id="cd00364">
    <property type="entry name" value="Ribosomal_uS17"/>
    <property type="match status" value="1"/>
</dbReference>
<dbReference type="PANTHER" id="PTHR10744">
    <property type="entry name" value="40S RIBOSOMAL PROTEIN S11 FAMILY MEMBER"/>
    <property type="match status" value="1"/>
</dbReference>
<keyword evidence="4 6" id="KW-0689">Ribosomal protein</keyword>
<dbReference type="NCBIfam" id="NF004123">
    <property type="entry name" value="PRK05610.1"/>
    <property type="match status" value="1"/>
</dbReference>
<evidence type="ECO:0000256" key="4">
    <source>
        <dbReference type="ARBA" id="ARBA00022980"/>
    </source>
</evidence>
<dbReference type="EMBL" id="LCLO01000020">
    <property type="protein sequence ID" value="KKU18762.1"/>
    <property type="molecule type" value="Genomic_DNA"/>
</dbReference>
<comment type="subunit">
    <text evidence="6">Part of the 30S ribosomal subunit.</text>
</comment>
<dbReference type="InterPro" id="IPR019979">
    <property type="entry name" value="Ribosomal_uS17_CS"/>
</dbReference>
<dbReference type="Pfam" id="PF00366">
    <property type="entry name" value="Ribosomal_S17"/>
    <property type="match status" value="1"/>
</dbReference>
<dbReference type="InterPro" id="IPR012340">
    <property type="entry name" value="NA-bd_OB-fold"/>
</dbReference>
<dbReference type="Gene3D" id="2.40.50.140">
    <property type="entry name" value="Nucleic acid-binding proteins"/>
    <property type="match status" value="1"/>
</dbReference>
<dbReference type="AlphaFoldDB" id="A0A0G1NEH9"/>
<accession>A0A0G1NEH9</accession>
<sequence>MEKNVVSTKKRRIKGEVVSDKMEKTVVVAVPRMTRHPLYHKIMRMTKRYKAHDEYNRFKVGDKVIIEESRPISKDKRWVVKELAK</sequence>
<dbReference type="Proteomes" id="UP000034644">
    <property type="component" value="Unassembled WGS sequence"/>
</dbReference>
<proteinExistence type="inferred from homology"/>